<protein>
    <submittedName>
        <fullName evidence="2">Uncharacterized protein</fullName>
    </submittedName>
</protein>
<reference evidence="2 3" key="1">
    <citation type="submission" date="2020-02" db="EMBL/GenBank/DDBJ databases">
        <authorList>
            <person name="Ma Q."/>
            <person name="Huang Y."/>
            <person name="Song X."/>
            <person name="Pei D."/>
        </authorList>
    </citation>
    <scope>NUCLEOTIDE SEQUENCE [LARGE SCALE GENOMIC DNA]</scope>
    <source>
        <strain evidence="2">Sxm20200214</strain>
        <tissue evidence="2">Leaf</tissue>
    </source>
</reference>
<dbReference type="Proteomes" id="UP000886595">
    <property type="component" value="Unassembled WGS sequence"/>
</dbReference>
<feature type="compositionally biased region" description="Polar residues" evidence="1">
    <location>
        <begin position="109"/>
        <end position="136"/>
    </location>
</feature>
<feature type="region of interest" description="Disordered" evidence="1">
    <location>
        <begin position="150"/>
        <end position="182"/>
    </location>
</feature>
<comment type="caution">
    <text evidence="2">The sequence shown here is derived from an EMBL/GenBank/DDBJ whole genome shotgun (WGS) entry which is preliminary data.</text>
</comment>
<feature type="region of interest" description="Disordered" evidence="1">
    <location>
        <begin position="106"/>
        <end position="136"/>
    </location>
</feature>
<keyword evidence="3" id="KW-1185">Reference proteome</keyword>
<gene>
    <name evidence="2" type="ORF">Bca52824_001592</name>
</gene>
<feature type="region of interest" description="Disordered" evidence="1">
    <location>
        <begin position="222"/>
        <end position="264"/>
    </location>
</feature>
<name>A0A8X8BD78_BRACI</name>
<dbReference type="EMBL" id="JAAMPC010000001">
    <property type="protein sequence ID" value="KAG2330412.1"/>
    <property type="molecule type" value="Genomic_DNA"/>
</dbReference>
<organism evidence="2 3">
    <name type="scientific">Brassica carinata</name>
    <name type="common">Ethiopian mustard</name>
    <name type="synonym">Abyssinian cabbage</name>
    <dbReference type="NCBI Taxonomy" id="52824"/>
    <lineage>
        <taxon>Eukaryota</taxon>
        <taxon>Viridiplantae</taxon>
        <taxon>Streptophyta</taxon>
        <taxon>Embryophyta</taxon>
        <taxon>Tracheophyta</taxon>
        <taxon>Spermatophyta</taxon>
        <taxon>Magnoliopsida</taxon>
        <taxon>eudicotyledons</taxon>
        <taxon>Gunneridae</taxon>
        <taxon>Pentapetalae</taxon>
        <taxon>rosids</taxon>
        <taxon>malvids</taxon>
        <taxon>Brassicales</taxon>
        <taxon>Brassicaceae</taxon>
        <taxon>Brassiceae</taxon>
        <taxon>Brassica</taxon>
    </lineage>
</organism>
<feature type="compositionally biased region" description="Basic and acidic residues" evidence="1">
    <location>
        <begin position="1"/>
        <end position="18"/>
    </location>
</feature>
<feature type="compositionally biased region" description="Polar residues" evidence="1">
    <location>
        <begin position="164"/>
        <end position="176"/>
    </location>
</feature>
<sequence>MKLEKQREKDMKHEKDNADESGDGDSSERSSRVPFASLVSAELKNQLGGLEGRLAHVIEAQGIEGRIEASVVDSLGKFEGAIVKVVTDSVVGESGHLEGKFPTVAEQAATGSRKSSPVSVQPSQNGPPLSRSVNNLSGVAGNRIRDVLGDLGDSFSGDEARNEASPNKGTSTNSGLSLDDQDPNMEKQVAIYVQMSSDNYPIESPSFSLGLTQEGIPASGVDARPVVDVSADDDADQLNPEQRKSKRSRNPPPPPCLTTSNVMPRSLLVLTKPLNWRMYSRRQ</sequence>
<feature type="region of interest" description="Disordered" evidence="1">
    <location>
        <begin position="1"/>
        <end position="33"/>
    </location>
</feature>
<accession>A0A8X8BD78</accession>
<evidence type="ECO:0000313" key="2">
    <source>
        <dbReference type="EMBL" id="KAG2330412.1"/>
    </source>
</evidence>
<proteinExistence type="predicted"/>
<evidence type="ECO:0000256" key="1">
    <source>
        <dbReference type="SAM" id="MobiDB-lite"/>
    </source>
</evidence>
<dbReference type="AlphaFoldDB" id="A0A8X8BD78"/>
<evidence type="ECO:0000313" key="3">
    <source>
        <dbReference type="Proteomes" id="UP000886595"/>
    </source>
</evidence>